<sequence length="60" mass="6499">MADSTTPSSQESAAERLARALGVPAPEPLTGVQERAYREWMRRGDELADAVYTGRTPHAA</sequence>
<dbReference type="Proteomes" id="UP000219612">
    <property type="component" value="Unassembled WGS sequence"/>
</dbReference>
<protein>
    <submittedName>
        <fullName evidence="2">Uncharacterized protein</fullName>
    </submittedName>
</protein>
<dbReference type="RefSeq" id="WP_097328870.1">
    <property type="nucleotide sequence ID" value="NZ_OBDY01000044.1"/>
</dbReference>
<feature type="compositionally biased region" description="Polar residues" evidence="1">
    <location>
        <begin position="1"/>
        <end position="12"/>
    </location>
</feature>
<gene>
    <name evidence="2" type="ORF">SAMN05421748_14436</name>
</gene>
<accession>A0A285KNB2</accession>
<feature type="region of interest" description="Disordered" evidence="1">
    <location>
        <begin position="1"/>
        <end position="27"/>
    </location>
</feature>
<dbReference type="EMBL" id="OBDY01000044">
    <property type="protein sequence ID" value="SNY72866.1"/>
    <property type="molecule type" value="Genomic_DNA"/>
</dbReference>
<dbReference type="AlphaFoldDB" id="A0A285KNB2"/>
<evidence type="ECO:0000313" key="3">
    <source>
        <dbReference type="Proteomes" id="UP000219612"/>
    </source>
</evidence>
<dbReference type="OrthoDB" id="3298495at2"/>
<keyword evidence="3" id="KW-1185">Reference proteome</keyword>
<evidence type="ECO:0000256" key="1">
    <source>
        <dbReference type="SAM" id="MobiDB-lite"/>
    </source>
</evidence>
<proteinExistence type="predicted"/>
<evidence type="ECO:0000313" key="2">
    <source>
        <dbReference type="EMBL" id="SNY72866.1"/>
    </source>
</evidence>
<name>A0A285KNB2_9ACTN</name>
<reference evidence="2 3" key="1">
    <citation type="submission" date="2017-09" db="EMBL/GenBank/DDBJ databases">
        <authorList>
            <person name="Ehlers B."/>
            <person name="Leendertz F.H."/>
        </authorList>
    </citation>
    <scope>NUCLEOTIDE SEQUENCE [LARGE SCALE GENOMIC DNA]</scope>
    <source>
        <strain evidence="2 3">CGMCC 4.6857</strain>
    </source>
</reference>
<organism evidence="2 3">
    <name type="scientific">Paractinoplanes atraurantiacus</name>
    <dbReference type="NCBI Taxonomy" id="1036182"/>
    <lineage>
        <taxon>Bacteria</taxon>
        <taxon>Bacillati</taxon>
        <taxon>Actinomycetota</taxon>
        <taxon>Actinomycetes</taxon>
        <taxon>Micromonosporales</taxon>
        <taxon>Micromonosporaceae</taxon>
        <taxon>Paractinoplanes</taxon>
    </lineage>
</organism>